<evidence type="ECO:0000256" key="1">
    <source>
        <dbReference type="ARBA" id="ARBA00001970"/>
    </source>
</evidence>
<accession>A0AAF0J672</accession>
<dbReference type="PROSITE" id="PS01033">
    <property type="entry name" value="GLOBIN"/>
    <property type="match status" value="1"/>
</dbReference>
<dbReference type="Pfam" id="PF00970">
    <property type="entry name" value="FAD_binding_6"/>
    <property type="match status" value="1"/>
</dbReference>
<dbReference type="GO" id="GO:0020037">
    <property type="term" value="F:heme binding"/>
    <property type="evidence" value="ECO:0007669"/>
    <property type="project" value="InterPro"/>
</dbReference>
<dbReference type="GO" id="GO:0008941">
    <property type="term" value="F:nitric oxide dioxygenase NAD(P)H activity"/>
    <property type="evidence" value="ECO:0007669"/>
    <property type="project" value="UniProtKB-EC"/>
</dbReference>
<dbReference type="InterPro" id="IPR009050">
    <property type="entry name" value="Globin-like_sf"/>
</dbReference>
<evidence type="ECO:0000256" key="6">
    <source>
        <dbReference type="ARBA" id="ARBA00022617"/>
    </source>
</evidence>
<evidence type="ECO:0000256" key="12">
    <source>
        <dbReference type="ARBA" id="ARBA00023027"/>
    </source>
</evidence>
<evidence type="ECO:0000256" key="7">
    <source>
        <dbReference type="ARBA" id="ARBA00022630"/>
    </source>
</evidence>
<dbReference type="InterPro" id="IPR017927">
    <property type="entry name" value="FAD-bd_FR_type"/>
</dbReference>
<dbReference type="Gene3D" id="2.40.30.10">
    <property type="entry name" value="Translation factors"/>
    <property type="match status" value="1"/>
</dbReference>
<evidence type="ECO:0000256" key="14">
    <source>
        <dbReference type="ARBA" id="ARBA00049433"/>
    </source>
</evidence>
<dbReference type="SUPFAM" id="SSF46458">
    <property type="entry name" value="Globin-like"/>
    <property type="match status" value="1"/>
</dbReference>
<dbReference type="GO" id="GO:0071949">
    <property type="term" value="F:FAD binding"/>
    <property type="evidence" value="ECO:0007669"/>
    <property type="project" value="TreeGrafter"/>
</dbReference>
<dbReference type="Gene3D" id="3.40.50.80">
    <property type="entry name" value="Nucleotide-binding domain of ferredoxin-NADP reductase (FNR) module"/>
    <property type="match status" value="1"/>
</dbReference>
<dbReference type="GO" id="GO:0046210">
    <property type="term" value="P:nitric oxide catabolic process"/>
    <property type="evidence" value="ECO:0007669"/>
    <property type="project" value="TreeGrafter"/>
</dbReference>
<keyword evidence="7" id="KW-0285">Flavoprotein</keyword>
<dbReference type="GO" id="GO:0019825">
    <property type="term" value="F:oxygen binding"/>
    <property type="evidence" value="ECO:0007669"/>
    <property type="project" value="InterPro"/>
</dbReference>
<evidence type="ECO:0000256" key="9">
    <source>
        <dbReference type="ARBA" id="ARBA00022827"/>
    </source>
</evidence>
<sequence length="405" mass="44156">MTTPFEKVDRSELSAEHADVIRATLPLVGKNIEEITKLFYKTMFGKHPELLSNKFNRSNQKQGAQQRALASSIATFASMLVDPDSPVPEKFFARIGHKHAALGVTEDEYQIVHDNLFYAIVEVLGADVVTADVAAAWDSVYWIFARTLINFEKKLYAEVGAEPGKVFRTVSVVDRKDVGDVAIFTVEGSDLPRHLPGQYISVGANLPDGARQLRQYSLLDAGNAGGRYVFAVKRVAAHDSAPEGEVSNWIWNNVKSGVEVEISLPFGELVLDVQAESPVVLISAGIGATPMIGMLSSLEAAKSQRTVLYLHAAASQEADTFASQRASLLEGIPNGKSEVWYSHGPGARSGHIDLSQVELPGSAEFYLCGGDAFLKDMRTALDENGIPSSKVHFELFSPNDWLIDY</sequence>
<keyword evidence="10" id="KW-0521">NADP</keyword>
<dbReference type="AlphaFoldDB" id="A0AAF0J672"/>
<dbReference type="SUPFAM" id="SSF63380">
    <property type="entry name" value="Riboflavin synthase domain-like"/>
    <property type="match status" value="1"/>
</dbReference>
<keyword evidence="8" id="KW-0479">Metal-binding</keyword>
<gene>
    <name evidence="17" type="ORF">MCUN1_002082</name>
</gene>
<comment type="catalytic activity">
    <reaction evidence="13">
        <text>2 nitric oxide + NADH + 2 O2 = 2 nitrate + NAD(+) + H(+)</text>
        <dbReference type="Rhea" id="RHEA:19469"/>
        <dbReference type="ChEBI" id="CHEBI:15378"/>
        <dbReference type="ChEBI" id="CHEBI:15379"/>
        <dbReference type="ChEBI" id="CHEBI:16480"/>
        <dbReference type="ChEBI" id="CHEBI:17632"/>
        <dbReference type="ChEBI" id="CHEBI:57540"/>
        <dbReference type="ChEBI" id="CHEBI:57945"/>
        <dbReference type="EC" id="1.14.12.17"/>
    </reaction>
</comment>
<dbReference type="PANTHER" id="PTHR43396:SF3">
    <property type="entry name" value="FLAVOHEMOPROTEIN"/>
    <property type="match status" value="1"/>
</dbReference>
<evidence type="ECO:0000313" key="18">
    <source>
        <dbReference type="Proteomes" id="UP001219933"/>
    </source>
</evidence>
<evidence type="ECO:0000256" key="3">
    <source>
        <dbReference type="ARBA" id="ARBA00006401"/>
    </source>
</evidence>
<evidence type="ECO:0000256" key="4">
    <source>
        <dbReference type="ARBA" id="ARBA00012229"/>
    </source>
</evidence>
<evidence type="ECO:0000313" key="17">
    <source>
        <dbReference type="EMBL" id="WFD35232.1"/>
    </source>
</evidence>
<feature type="domain" description="FAD-binding FR-type" evidence="16">
    <location>
        <begin position="165"/>
        <end position="272"/>
    </location>
</feature>
<evidence type="ECO:0000259" key="15">
    <source>
        <dbReference type="PROSITE" id="PS01033"/>
    </source>
</evidence>
<feature type="domain" description="Globin" evidence="15">
    <location>
        <begin position="12"/>
        <end position="153"/>
    </location>
</feature>
<dbReference type="SUPFAM" id="SSF52343">
    <property type="entry name" value="Ferredoxin reductase-like, C-terminal NADP-linked domain"/>
    <property type="match status" value="1"/>
</dbReference>
<comment type="cofactor">
    <cofactor evidence="1">
        <name>heme b</name>
        <dbReference type="ChEBI" id="CHEBI:60344"/>
    </cofactor>
</comment>
<dbReference type="EMBL" id="CP119879">
    <property type="protein sequence ID" value="WFD35232.1"/>
    <property type="molecule type" value="Genomic_DNA"/>
</dbReference>
<keyword evidence="9" id="KW-0274">FAD</keyword>
<name>A0AAF0J672_9BASI</name>
<evidence type="ECO:0000256" key="8">
    <source>
        <dbReference type="ARBA" id="ARBA00022723"/>
    </source>
</evidence>
<dbReference type="CDD" id="cd14782">
    <property type="entry name" value="FHb-globin_2"/>
    <property type="match status" value="1"/>
</dbReference>
<evidence type="ECO:0000256" key="13">
    <source>
        <dbReference type="ARBA" id="ARBA00048649"/>
    </source>
</evidence>
<dbReference type="InterPro" id="IPR008333">
    <property type="entry name" value="Cbr1-like_FAD-bd_dom"/>
</dbReference>
<proteinExistence type="inferred from homology"/>
<dbReference type="InterPro" id="IPR017938">
    <property type="entry name" value="Riboflavin_synthase-like_b-brl"/>
</dbReference>
<keyword evidence="18" id="KW-1185">Reference proteome</keyword>
<dbReference type="PANTHER" id="PTHR43396">
    <property type="entry name" value="FLAVOHEMOPROTEIN"/>
    <property type="match status" value="1"/>
</dbReference>
<evidence type="ECO:0000256" key="11">
    <source>
        <dbReference type="ARBA" id="ARBA00023004"/>
    </source>
</evidence>
<protein>
    <recommendedName>
        <fullName evidence="4">nitric oxide dioxygenase</fullName>
        <ecNumber evidence="4">1.14.12.17</ecNumber>
    </recommendedName>
</protein>
<dbReference type="CDD" id="cd06184">
    <property type="entry name" value="flavohem_like_fad_nad_binding"/>
    <property type="match status" value="1"/>
</dbReference>
<dbReference type="InterPro" id="IPR039261">
    <property type="entry name" value="FNR_nucleotide-bd"/>
</dbReference>
<dbReference type="EC" id="1.14.12.17" evidence="4"/>
<keyword evidence="6" id="KW-0349">Heme</keyword>
<evidence type="ECO:0000256" key="2">
    <source>
        <dbReference type="ARBA" id="ARBA00001974"/>
    </source>
</evidence>
<comment type="catalytic activity">
    <reaction evidence="14">
        <text>2 nitric oxide + NADPH + 2 O2 = 2 nitrate + NADP(+) + H(+)</text>
        <dbReference type="Rhea" id="RHEA:19465"/>
        <dbReference type="ChEBI" id="CHEBI:15378"/>
        <dbReference type="ChEBI" id="CHEBI:15379"/>
        <dbReference type="ChEBI" id="CHEBI:16480"/>
        <dbReference type="ChEBI" id="CHEBI:17632"/>
        <dbReference type="ChEBI" id="CHEBI:57783"/>
        <dbReference type="ChEBI" id="CHEBI:58349"/>
        <dbReference type="EC" id="1.14.12.17"/>
    </reaction>
</comment>
<comment type="similarity">
    <text evidence="3">In the C-terminal section; belongs to the flavoprotein pyridine nucleotide cytochrome reductase family.</text>
</comment>
<comment type="cofactor">
    <cofactor evidence="2">
        <name>FAD</name>
        <dbReference type="ChEBI" id="CHEBI:57692"/>
    </cofactor>
</comment>
<evidence type="ECO:0000256" key="5">
    <source>
        <dbReference type="ARBA" id="ARBA00022575"/>
    </source>
</evidence>
<dbReference type="GO" id="GO:0071500">
    <property type="term" value="P:cellular response to nitrosative stress"/>
    <property type="evidence" value="ECO:0007669"/>
    <property type="project" value="TreeGrafter"/>
</dbReference>
<dbReference type="InterPro" id="IPR012292">
    <property type="entry name" value="Globin/Proto"/>
</dbReference>
<dbReference type="InterPro" id="IPR000971">
    <property type="entry name" value="Globin"/>
</dbReference>
<dbReference type="PROSITE" id="PS51384">
    <property type="entry name" value="FAD_FR"/>
    <property type="match status" value="1"/>
</dbReference>
<reference evidence="17" key="1">
    <citation type="submission" date="2023-03" db="EMBL/GenBank/DDBJ databases">
        <title>Mating type loci evolution in Malassezia.</title>
        <authorList>
            <person name="Coelho M.A."/>
        </authorList>
    </citation>
    <scope>NUCLEOTIDE SEQUENCE</scope>
    <source>
        <strain evidence="17">CBS 11721</strain>
    </source>
</reference>
<dbReference type="Gene3D" id="1.10.490.10">
    <property type="entry name" value="Globins"/>
    <property type="match status" value="1"/>
</dbReference>
<evidence type="ECO:0000259" key="16">
    <source>
        <dbReference type="PROSITE" id="PS51384"/>
    </source>
</evidence>
<dbReference type="Proteomes" id="UP001219933">
    <property type="component" value="Chromosome 3"/>
</dbReference>
<keyword evidence="5" id="KW-0216">Detoxification</keyword>
<keyword evidence="11" id="KW-0408">Iron</keyword>
<evidence type="ECO:0000256" key="10">
    <source>
        <dbReference type="ARBA" id="ARBA00022857"/>
    </source>
</evidence>
<organism evidence="17 18">
    <name type="scientific">Malassezia cuniculi</name>
    <dbReference type="NCBI Taxonomy" id="948313"/>
    <lineage>
        <taxon>Eukaryota</taxon>
        <taxon>Fungi</taxon>
        <taxon>Dikarya</taxon>
        <taxon>Basidiomycota</taxon>
        <taxon>Ustilaginomycotina</taxon>
        <taxon>Malasseziomycetes</taxon>
        <taxon>Malasseziales</taxon>
        <taxon>Malasseziaceae</taxon>
        <taxon>Malassezia</taxon>
    </lineage>
</organism>
<dbReference type="GO" id="GO:0009636">
    <property type="term" value="P:response to toxic substance"/>
    <property type="evidence" value="ECO:0007669"/>
    <property type="project" value="UniProtKB-KW"/>
</dbReference>
<dbReference type="GO" id="GO:0046872">
    <property type="term" value="F:metal ion binding"/>
    <property type="evidence" value="ECO:0007669"/>
    <property type="project" value="UniProtKB-KW"/>
</dbReference>
<keyword evidence="12" id="KW-0520">NAD</keyword>